<keyword evidence="6" id="KW-0378">Hydrolase</keyword>
<evidence type="ECO:0000256" key="2">
    <source>
        <dbReference type="ARBA" id="ARBA00004613"/>
    </source>
</evidence>
<keyword evidence="5" id="KW-0964">Secreted</keyword>
<dbReference type="Proteomes" id="UP001627154">
    <property type="component" value="Unassembled WGS sequence"/>
</dbReference>
<dbReference type="GO" id="GO:0005576">
    <property type="term" value="C:extracellular region"/>
    <property type="evidence" value="ECO:0007669"/>
    <property type="project" value="UniProtKB-SubCell"/>
</dbReference>
<evidence type="ECO:0000256" key="4">
    <source>
        <dbReference type="ARBA" id="ARBA00013179"/>
    </source>
</evidence>
<dbReference type="InterPro" id="IPR000734">
    <property type="entry name" value="TAG_lipase"/>
</dbReference>
<evidence type="ECO:0000256" key="5">
    <source>
        <dbReference type="ARBA" id="ARBA00022525"/>
    </source>
</evidence>
<dbReference type="Pfam" id="PF00151">
    <property type="entry name" value="Lipase"/>
    <property type="match status" value="1"/>
</dbReference>
<evidence type="ECO:0000313" key="10">
    <source>
        <dbReference type="EMBL" id="KAL3389220.1"/>
    </source>
</evidence>
<organism evidence="10 11">
    <name type="scientific">Trichogramma kaykai</name>
    <dbReference type="NCBI Taxonomy" id="54128"/>
    <lineage>
        <taxon>Eukaryota</taxon>
        <taxon>Metazoa</taxon>
        <taxon>Ecdysozoa</taxon>
        <taxon>Arthropoda</taxon>
        <taxon>Hexapoda</taxon>
        <taxon>Insecta</taxon>
        <taxon>Pterygota</taxon>
        <taxon>Neoptera</taxon>
        <taxon>Endopterygota</taxon>
        <taxon>Hymenoptera</taxon>
        <taxon>Apocrita</taxon>
        <taxon>Proctotrupomorpha</taxon>
        <taxon>Chalcidoidea</taxon>
        <taxon>Trichogrammatidae</taxon>
        <taxon>Trichogramma</taxon>
    </lineage>
</organism>
<dbReference type="SUPFAM" id="SSF53474">
    <property type="entry name" value="alpha/beta-Hydrolases"/>
    <property type="match status" value="1"/>
</dbReference>
<keyword evidence="11" id="KW-1185">Reference proteome</keyword>
<accession>A0ABD2W9B8</accession>
<keyword evidence="7" id="KW-1015">Disulfide bond</keyword>
<dbReference type="EMBL" id="JBJJXI010000123">
    <property type="protein sequence ID" value="KAL3389220.1"/>
    <property type="molecule type" value="Genomic_DNA"/>
</dbReference>
<gene>
    <name evidence="10" type="ORF">TKK_015475</name>
</gene>
<dbReference type="Gene3D" id="3.40.50.1820">
    <property type="entry name" value="alpha/beta hydrolase"/>
    <property type="match status" value="1"/>
</dbReference>
<evidence type="ECO:0000256" key="7">
    <source>
        <dbReference type="ARBA" id="ARBA00023157"/>
    </source>
</evidence>
<evidence type="ECO:0000259" key="9">
    <source>
        <dbReference type="Pfam" id="PF00151"/>
    </source>
</evidence>
<dbReference type="PANTHER" id="PTHR11610">
    <property type="entry name" value="LIPASE"/>
    <property type="match status" value="1"/>
</dbReference>
<dbReference type="EC" id="3.1.1.32" evidence="4"/>
<protein>
    <recommendedName>
        <fullName evidence="4">phospholipase A1</fullName>
        <ecNumber evidence="4">3.1.1.32</ecNumber>
    </recommendedName>
</protein>
<sequence length="187" mass="21545">MLINVVRVIDPLKFDKGFLQYCYLLPTHTHISCKIVNENIITAAQQLLHKLKEMFIRSRTGDYNFELDRIHLVGHSLGSHIMAFASQKLIELQRHDMKDWVIERITALDPAQPCFRDFTDPILRLTIDDAPFIDVIHTNARQILHLGLGLPEQLGHMDFYPNGGQVMIGCSDINVKIWSFLMLPVNR</sequence>
<evidence type="ECO:0000313" key="11">
    <source>
        <dbReference type="Proteomes" id="UP001627154"/>
    </source>
</evidence>
<comment type="catalytic activity">
    <reaction evidence="1">
        <text>a 1,2-diacyl-sn-glycero-3-phosphocholine + H2O = a 2-acyl-sn-glycero-3-phosphocholine + a fatty acid + H(+)</text>
        <dbReference type="Rhea" id="RHEA:18689"/>
        <dbReference type="ChEBI" id="CHEBI:15377"/>
        <dbReference type="ChEBI" id="CHEBI:15378"/>
        <dbReference type="ChEBI" id="CHEBI:28868"/>
        <dbReference type="ChEBI" id="CHEBI:57643"/>
        <dbReference type="ChEBI" id="CHEBI:57875"/>
        <dbReference type="EC" id="3.1.1.32"/>
    </reaction>
</comment>
<dbReference type="InterPro" id="IPR029058">
    <property type="entry name" value="AB_hydrolase_fold"/>
</dbReference>
<name>A0ABD2W9B8_9HYME</name>
<comment type="caution">
    <text evidence="10">The sequence shown here is derived from an EMBL/GenBank/DDBJ whole genome shotgun (WGS) entry which is preliminary data.</text>
</comment>
<evidence type="ECO:0000256" key="1">
    <source>
        <dbReference type="ARBA" id="ARBA00000111"/>
    </source>
</evidence>
<proteinExistence type="inferred from homology"/>
<comment type="similarity">
    <text evidence="3 8">Belongs to the AB hydrolase superfamily. Lipase family.</text>
</comment>
<evidence type="ECO:0000256" key="3">
    <source>
        <dbReference type="ARBA" id="ARBA00010701"/>
    </source>
</evidence>
<reference evidence="10 11" key="1">
    <citation type="journal article" date="2024" name="bioRxiv">
        <title>A reference genome for Trichogramma kaykai: A tiny desert-dwelling parasitoid wasp with competing sex-ratio distorters.</title>
        <authorList>
            <person name="Culotta J."/>
            <person name="Lindsey A.R."/>
        </authorList>
    </citation>
    <scope>NUCLEOTIDE SEQUENCE [LARGE SCALE GENOMIC DNA]</scope>
    <source>
        <strain evidence="10 11">KSX58</strain>
    </source>
</reference>
<evidence type="ECO:0000256" key="6">
    <source>
        <dbReference type="ARBA" id="ARBA00022801"/>
    </source>
</evidence>
<dbReference type="InterPro" id="IPR013818">
    <property type="entry name" value="Lipase"/>
</dbReference>
<dbReference type="GO" id="GO:0008970">
    <property type="term" value="F:phospholipase A1 activity"/>
    <property type="evidence" value="ECO:0007669"/>
    <property type="project" value="UniProtKB-EC"/>
</dbReference>
<comment type="subcellular location">
    <subcellularLocation>
        <location evidence="2">Secreted</location>
    </subcellularLocation>
</comment>
<evidence type="ECO:0000256" key="8">
    <source>
        <dbReference type="RuleBase" id="RU004262"/>
    </source>
</evidence>
<dbReference type="AlphaFoldDB" id="A0ABD2W9B8"/>
<feature type="domain" description="Lipase" evidence="9">
    <location>
        <begin position="60"/>
        <end position="173"/>
    </location>
</feature>